<evidence type="ECO:0000256" key="5">
    <source>
        <dbReference type="HAMAP-Rule" id="MF_01401"/>
    </source>
</evidence>
<dbReference type="NCBIfam" id="TIGR00401">
    <property type="entry name" value="msrA"/>
    <property type="match status" value="1"/>
</dbReference>
<dbReference type="AlphaFoldDB" id="A0A4U1B8T1"/>
<feature type="active site" evidence="5">
    <location>
        <position position="26"/>
    </location>
</feature>
<evidence type="ECO:0000259" key="6">
    <source>
        <dbReference type="Pfam" id="PF01625"/>
    </source>
</evidence>
<dbReference type="Gene3D" id="3.30.1060.10">
    <property type="entry name" value="Peptide methionine sulphoxide reductase MsrA"/>
    <property type="match status" value="1"/>
</dbReference>
<proteinExistence type="inferred from homology"/>
<comment type="caution">
    <text evidence="7">The sequence shown here is derived from an EMBL/GenBank/DDBJ whole genome shotgun (WGS) entry which is preliminary data.</text>
</comment>
<comment type="similarity">
    <text evidence="1 5">Belongs to the MsrA Met sulfoxide reductase family.</text>
</comment>
<accession>A0A4U1B8T1</accession>
<comment type="catalytic activity">
    <reaction evidence="3 5">
        <text>L-methionyl-[protein] + [thioredoxin]-disulfide + H2O = L-methionyl-(S)-S-oxide-[protein] + [thioredoxin]-dithiol</text>
        <dbReference type="Rhea" id="RHEA:14217"/>
        <dbReference type="Rhea" id="RHEA-COMP:10698"/>
        <dbReference type="Rhea" id="RHEA-COMP:10700"/>
        <dbReference type="Rhea" id="RHEA-COMP:12313"/>
        <dbReference type="Rhea" id="RHEA-COMP:12315"/>
        <dbReference type="ChEBI" id="CHEBI:15377"/>
        <dbReference type="ChEBI" id="CHEBI:16044"/>
        <dbReference type="ChEBI" id="CHEBI:29950"/>
        <dbReference type="ChEBI" id="CHEBI:44120"/>
        <dbReference type="ChEBI" id="CHEBI:50058"/>
        <dbReference type="EC" id="1.8.4.11"/>
    </reaction>
</comment>
<evidence type="ECO:0000256" key="2">
    <source>
        <dbReference type="ARBA" id="ARBA00023002"/>
    </source>
</evidence>
<dbReference type="InterPro" id="IPR050162">
    <property type="entry name" value="MsrA_MetSO_reductase"/>
</dbReference>
<keyword evidence="2 5" id="KW-0560">Oxidoreductase</keyword>
<name>A0A4U1B8T1_9GAMM</name>
<evidence type="ECO:0000256" key="1">
    <source>
        <dbReference type="ARBA" id="ARBA00005591"/>
    </source>
</evidence>
<dbReference type="PANTHER" id="PTHR42799">
    <property type="entry name" value="MITOCHONDRIAL PEPTIDE METHIONINE SULFOXIDE REDUCTASE"/>
    <property type="match status" value="1"/>
</dbReference>
<dbReference type="NCBIfam" id="NF004038">
    <property type="entry name" value="PRK05528.1"/>
    <property type="match status" value="1"/>
</dbReference>
<dbReference type="GO" id="GO:0033744">
    <property type="term" value="F:L-methionine:thioredoxin-disulfide S-oxidoreductase activity"/>
    <property type="evidence" value="ECO:0007669"/>
    <property type="project" value="RHEA"/>
</dbReference>
<dbReference type="RefSeq" id="WP_136734617.1">
    <property type="nucleotide sequence ID" value="NZ_SWDB01000005.1"/>
</dbReference>
<dbReference type="Pfam" id="PF01625">
    <property type="entry name" value="PMSR"/>
    <property type="match status" value="1"/>
</dbReference>
<dbReference type="EMBL" id="SWDB01000005">
    <property type="protein sequence ID" value="TKB46938.1"/>
    <property type="molecule type" value="Genomic_DNA"/>
</dbReference>
<dbReference type="PANTHER" id="PTHR42799:SF2">
    <property type="entry name" value="MITOCHONDRIAL PEPTIDE METHIONINE SULFOXIDE REDUCTASE"/>
    <property type="match status" value="1"/>
</dbReference>
<dbReference type="Proteomes" id="UP000307999">
    <property type="component" value="Unassembled WGS sequence"/>
</dbReference>
<gene>
    <name evidence="5" type="primary">msrA</name>
    <name evidence="7" type="ORF">E8M12_03075</name>
</gene>
<dbReference type="SUPFAM" id="SSF55068">
    <property type="entry name" value="Peptide methionine sulfoxide reductase"/>
    <property type="match status" value="1"/>
</dbReference>
<evidence type="ECO:0000256" key="3">
    <source>
        <dbReference type="ARBA" id="ARBA00047806"/>
    </source>
</evidence>
<sequence length="173" mass="19815">MSKATTSSPDSDPNEQLDVIYFAGGCLWGVQEFLKHLPGVKQTEAGRANGTTQSTNTPYDGYAECVKVVFCPEDVSIHSLMDYFFEIIDPYSLNRQGDDVGVKYRTGVYSETPSHLEQVKRYIAARQDREKIVVEVLPLVNYVKSDDEHQDRLTRFPNDYCHIPFDLLHKYKR</sequence>
<comment type="catalytic activity">
    <reaction evidence="4 5">
        <text>[thioredoxin]-disulfide + L-methionine + H2O = L-methionine (S)-S-oxide + [thioredoxin]-dithiol</text>
        <dbReference type="Rhea" id="RHEA:19993"/>
        <dbReference type="Rhea" id="RHEA-COMP:10698"/>
        <dbReference type="Rhea" id="RHEA-COMP:10700"/>
        <dbReference type="ChEBI" id="CHEBI:15377"/>
        <dbReference type="ChEBI" id="CHEBI:29950"/>
        <dbReference type="ChEBI" id="CHEBI:50058"/>
        <dbReference type="ChEBI" id="CHEBI:57844"/>
        <dbReference type="ChEBI" id="CHEBI:58772"/>
        <dbReference type="EC" id="1.8.4.11"/>
    </reaction>
</comment>
<keyword evidence="8" id="KW-1185">Reference proteome</keyword>
<dbReference type="GO" id="GO:0008113">
    <property type="term" value="F:peptide-methionine (S)-S-oxide reductase activity"/>
    <property type="evidence" value="ECO:0007669"/>
    <property type="project" value="UniProtKB-UniRule"/>
</dbReference>
<dbReference type="HAMAP" id="MF_01401">
    <property type="entry name" value="MsrA"/>
    <property type="match status" value="1"/>
</dbReference>
<reference evidence="7 8" key="1">
    <citation type="submission" date="2019-04" db="EMBL/GenBank/DDBJ databases">
        <title>Thalassotalea guangxiensis sp. nov., isolated from sediment of the coastal wetland.</title>
        <authorList>
            <person name="Zheng S."/>
            <person name="Zhang D."/>
        </authorList>
    </citation>
    <scope>NUCLEOTIDE SEQUENCE [LARGE SCALE GENOMIC DNA]</scope>
    <source>
        <strain evidence="7 8">ZS-4</strain>
    </source>
</reference>
<dbReference type="GO" id="GO:0034599">
    <property type="term" value="P:cellular response to oxidative stress"/>
    <property type="evidence" value="ECO:0007669"/>
    <property type="project" value="TreeGrafter"/>
</dbReference>
<dbReference type="GO" id="GO:0005737">
    <property type="term" value="C:cytoplasm"/>
    <property type="evidence" value="ECO:0007669"/>
    <property type="project" value="TreeGrafter"/>
</dbReference>
<evidence type="ECO:0000313" key="8">
    <source>
        <dbReference type="Proteomes" id="UP000307999"/>
    </source>
</evidence>
<protein>
    <recommendedName>
        <fullName evidence="5">Peptide methionine sulfoxide reductase MsrA</fullName>
        <shortName evidence="5">Protein-methionine-S-oxide reductase</shortName>
        <ecNumber evidence="5">1.8.4.11</ecNumber>
    </recommendedName>
    <alternativeName>
        <fullName evidence="5">Peptide-methionine (S)-S-oxide reductase</fullName>
        <shortName evidence="5">Peptide Met(O) reductase</shortName>
    </alternativeName>
</protein>
<evidence type="ECO:0000256" key="4">
    <source>
        <dbReference type="ARBA" id="ARBA00048782"/>
    </source>
</evidence>
<comment type="function">
    <text evidence="5">Has an important function as a repair enzyme for proteins that have been inactivated by oxidation. Catalyzes the reversible oxidation-reduction of methionine sulfoxide in proteins to methionine.</text>
</comment>
<dbReference type="OrthoDB" id="4174719at2"/>
<dbReference type="InterPro" id="IPR002569">
    <property type="entry name" value="Met_Sox_Rdtase_MsrA_dom"/>
</dbReference>
<dbReference type="InterPro" id="IPR036509">
    <property type="entry name" value="Met_Sox_Rdtase_MsrA_sf"/>
</dbReference>
<evidence type="ECO:0000313" key="7">
    <source>
        <dbReference type="EMBL" id="TKB46938.1"/>
    </source>
</evidence>
<organism evidence="7 8">
    <name type="scientific">Thalassotalea mangrovi</name>
    <dbReference type="NCBI Taxonomy" id="2572245"/>
    <lineage>
        <taxon>Bacteria</taxon>
        <taxon>Pseudomonadati</taxon>
        <taxon>Pseudomonadota</taxon>
        <taxon>Gammaproteobacteria</taxon>
        <taxon>Alteromonadales</taxon>
        <taxon>Colwelliaceae</taxon>
        <taxon>Thalassotalea</taxon>
    </lineage>
</organism>
<feature type="domain" description="Peptide methionine sulphoxide reductase MsrA" evidence="6">
    <location>
        <begin position="20"/>
        <end position="162"/>
    </location>
</feature>
<dbReference type="EC" id="1.8.4.11" evidence="5"/>